<keyword evidence="5 7" id="KW-1133">Transmembrane helix</keyword>
<dbReference type="eggNOG" id="COG0586">
    <property type="taxonomic scope" value="Bacteria"/>
</dbReference>
<comment type="similarity">
    <text evidence="2">Belongs to the DedA family.</text>
</comment>
<evidence type="ECO:0000313" key="9">
    <source>
        <dbReference type="EMBL" id="ACA59569.1"/>
    </source>
</evidence>
<dbReference type="STRING" id="477974.Daud_1057"/>
<evidence type="ECO:0000313" key="10">
    <source>
        <dbReference type="Proteomes" id="UP000008544"/>
    </source>
</evidence>
<dbReference type="Pfam" id="PF09335">
    <property type="entry name" value="VTT_dom"/>
    <property type="match status" value="1"/>
</dbReference>
<feature type="transmembrane region" description="Helical" evidence="7">
    <location>
        <begin position="171"/>
        <end position="191"/>
    </location>
</feature>
<dbReference type="InterPro" id="IPR051311">
    <property type="entry name" value="DedA_domain"/>
</dbReference>
<evidence type="ECO:0000256" key="7">
    <source>
        <dbReference type="SAM" id="Phobius"/>
    </source>
</evidence>
<feature type="transmembrane region" description="Helical" evidence="7">
    <location>
        <begin position="135"/>
        <end position="159"/>
    </location>
</feature>
<feature type="domain" description="VTT" evidence="8">
    <location>
        <begin position="30"/>
        <end position="155"/>
    </location>
</feature>
<sequence length="195" mass="20682">MDSVLDCLSALGLGGVVLGTVLEALGVPFFPGAVVMILAGVLVHQGALNFPATLGAAFGGYTVGSVLAYLLGKNVGTPFFRRYGRFLHVSPEKLMQAQTLPAYSAGFFVLLGRFVPGVGNLTPYLAGLAQLQVGWFLLYNSLYALGWGTVYLGVGMFFGSRWPAIITFIQPRLLGIAVLGGLAVVAVMMHLDRKR</sequence>
<name>B1I3H1_DESAP</name>
<dbReference type="InterPro" id="IPR032816">
    <property type="entry name" value="VTT_dom"/>
</dbReference>
<keyword evidence="10" id="KW-1185">Reference proteome</keyword>
<dbReference type="EMBL" id="CP000860">
    <property type="protein sequence ID" value="ACA59569.1"/>
    <property type="molecule type" value="Genomic_DNA"/>
</dbReference>
<evidence type="ECO:0000256" key="2">
    <source>
        <dbReference type="ARBA" id="ARBA00010792"/>
    </source>
</evidence>
<dbReference type="OrthoDB" id="9813426at2"/>
<reference evidence="9 10" key="2">
    <citation type="journal article" date="2008" name="Science">
        <title>Environmental genomics reveals a single-species ecosystem deep within Earth.</title>
        <authorList>
            <person name="Chivian D."/>
            <person name="Brodie E.L."/>
            <person name="Alm E.J."/>
            <person name="Culley D.E."/>
            <person name="Dehal P.S."/>
            <person name="Desantis T.Z."/>
            <person name="Gihring T.M."/>
            <person name="Lapidus A."/>
            <person name="Lin L.H."/>
            <person name="Lowry S.R."/>
            <person name="Moser D.P."/>
            <person name="Richardson P.M."/>
            <person name="Southam G."/>
            <person name="Wanger G."/>
            <person name="Pratt L.M."/>
            <person name="Andersen G.L."/>
            <person name="Hazen T.C."/>
            <person name="Brockman F.J."/>
            <person name="Arkin A.P."/>
            <person name="Onstott T.C."/>
        </authorList>
    </citation>
    <scope>NUCLEOTIDE SEQUENCE [LARGE SCALE GENOMIC DNA]</scope>
    <source>
        <strain evidence="9 10">MP104C</strain>
    </source>
</reference>
<dbReference type="RefSeq" id="WP_012302155.1">
    <property type="nucleotide sequence ID" value="NC_010424.1"/>
</dbReference>
<evidence type="ECO:0000256" key="6">
    <source>
        <dbReference type="ARBA" id="ARBA00023136"/>
    </source>
</evidence>
<evidence type="ECO:0000256" key="5">
    <source>
        <dbReference type="ARBA" id="ARBA00022989"/>
    </source>
</evidence>
<evidence type="ECO:0000256" key="3">
    <source>
        <dbReference type="ARBA" id="ARBA00022475"/>
    </source>
</evidence>
<keyword evidence="6 7" id="KW-0472">Membrane</keyword>
<accession>B1I3H1</accession>
<feature type="transmembrane region" description="Helical" evidence="7">
    <location>
        <begin position="50"/>
        <end position="72"/>
    </location>
</feature>
<comment type="subcellular location">
    <subcellularLocation>
        <location evidence="1">Cell membrane</location>
        <topology evidence="1">Multi-pass membrane protein</topology>
    </subcellularLocation>
</comment>
<dbReference type="HOGENOM" id="CLU_044208_1_0_9"/>
<dbReference type="PANTHER" id="PTHR42709:SF6">
    <property type="entry name" value="UNDECAPRENYL PHOSPHATE TRANSPORTER A"/>
    <property type="match status" value="1"/>
</dbReference>
<dbReference type="PANTHER" id="PTHR42709">
    <property type="entry name" value="ALKALINE PHOSPHATASE LIKE PROTEIN"/>
    <property type="match status" value="1"/>
</dbReference>
<evidence type="ECO:0000259" key="8">
    <source>
        <dbReference type="Pfam" id="PF09335"/>
    </source>
</evidence>
<protein>
    <submittedName>
        <fullName evidence="9">Alkaline phosphatase, DedA family</fullName>
    </submittedName>
</protein>
<dbReference type="GO" id="GO:0005886">
    <property type="term" value="C:plasma membrane"/>
    <property type="evidence" value="ECO:0007669"/>
    <property type="project" value="UniProtKB-SubCell"/>
</dbReference>
<dbReference type="Proteomes" id="UP000008544">
    <property type="component" value="Chromosome"/>
</dbReference>
<organism evidence="9 10">
    <name type="scientific">Desulforudis audaxviator (strain MP104C)</name>
    <dbReference type="NCBI Taxonomy" id="477974"/>
    <lineage>
        <taxon>Bacteria</taxon>
        <taxon>Bacillati</taxon>
        <taxon>Bacillota</taxon>
        <taxon>Clostridia</taxon>
        <taxon>Thermoanaerobacterales</taxon>
        <taxon>Candidatus Desulforudaceae</taxon>
        <taxon>Candidatus Desulforudis</taxon>
    </lineage>
</organism>
<gene>
    <name evidence="9" type="ordered locus">Daud_1057</name>
</gene>
<evidence type="ECO:0000256" key="4">
    <source>
        <dbReference type="ARBA" id="ARBA00022692"/>
    </source>
</evidence>
<reference evidence="10" key="1">
    <citation type="submission" date="2007-10" db="EMBL/GenBank/DDBJ databases">
        <title>Complete sequence of chromosome of Desulforudis audaxviator MP104C.</title>
        <authorList>
            <person name="Copeland A."/>
            <person name="Lucas S."/>
            <person name="Lapidus A."/>
            <person name="Barry K."/>
            <person name="Glavina del Rio T."/>
            <person name="Dalin E."/>
            <person name="Tice H."/>
            <person name="Bruce D."/>
            <person name="Pitluck S."/>
            <person name="Lowry S.R."/>
            <person name="Larimer F."/>
            <person name="Land M.L."/>
            <person name="Hauser L."/>
            <person name="Kyrpides N."/>
            <person name="Ivanova N.N."/>
            <person name="Richardson P."/>
        </authorList>
    </citation>
    <scope>NUCLEOTIDE SEQUENCE [LARGE SCALE GENOMIC DNA]</scope>
    <source>
        <strain evidence="10">MP104C</strain>
    </source>
</reference>
<dbReference type="KEGG" id="dau:Daud_1057"/>
<keyword evidence="3" id="KW-1003">Cell membrane</keyword>
<evidence type="ECO:0000256" key="1">
    <source>
        <dbReference type="ARBA" id="ARBA00004651"/>
    </source>
</evidence>
<dbReference type="AlphaFoldDB" id="B1I3H1"/>
<keyword evidence="4 7" id="KW-0812">Transmembrane</keyword>
<proteinExistence type="inferred from homology"/>